<feature type="non-terminal residue" evidence="12">
    <location>
        <position position="1"/>
    </location>
</feature>
<dbReference type="GO" id="GO:0004984">
    <property type="term" value="F:olfactory receptor activity"/>
    <property type="evidence" value="ECO:0007669"/>
    <property type="project" value="InterPro"/>
</dbReference>
<dbReference type="RefSeq" id="XP_025074150.1">
    <property type="nucleotide sequence ID" value="XM_025218365.1"/>
</dbReference>
<protein>
    <submittedName>
        <fullName evidence="12">Odorant receptor 56a-like</fullName>
    </submittedName>
</protein>
<keyword evidence="6 10" id="KW-1133">Transmembrane helix</keyword>
<keyword evidence="8" id="KW-0675">Receptor</keyword>
<evidence type="ECO:0000256" key="9">
    <source>
        <dbReference type="ARBA" id="ARBA00023224"/>
    </source>
</evidence>
<dbReference type="AlphaFoldDB" id="A0A8N1S5R2"/>
<evidence type="ECO:0000256" key="10">
    <source>
        <dbReference type="SAM" id="Phobius"/>
    </source>
</evidence>
<evidence type="ECO:0000256" key="3">
    <source>
        <dbReference type="ARBA" id="ARBA00022606"/>
    </source>
</evidence>
<evidence type="ECO:0000256" key="8">
    <source>
        <dbReference type="ARBA" id="ARBA00023170"/>
    </source>
</evidence>
<organism evidence="11 12">
    <name type="scientific">Pogonomyrmex barbatus</name>
    <name type="common">red harvester ant</name>
    <dbReference type="NCBI Taxonomy" id="144034"/>
    <lineage>
        <taxon>Eukaryota</taxon>
        <taxon>Metazoa</taxon>
        <taxon>Ecdysozoa</taxon>
        <taxon>Arthropoda</taxon>
        <taxon>Hexapoda</taxon>
        <taxon>Insecta</taxon>
        <taxon>Pterygota</taxon>
        <taxon>Neoptera</taxon>
        <taxon>Endopterygota</taxon>
        <taxon>Hymenoptera</taxon>
        <taxon>Apocrita</taxon>
        <taxon>Aculeata</taxon>
        <taxon>Formicoidea</taxon>
        <taxon>Formicidae</taxon>
        <taxon>Myrmicinae</taxon>
        <taxon>Pogonomyrmex</taxon>
    </lineage>
</organism>
<evidence type="ECO:0000256" key="7">
    <source>
        <dbReference type="ARBA" id="ARBA00023136"/>
    </source>
</evidence>
<dbReference type="Proteomes" id="UP000504615">
    <property type="component" value="Unplaced"/>
</dbReference>
<evidence type="ECO:0000256" key="1">
    <source>
        <dbReference type="ARBA" id="ARBA00004651"/>
    </source>
</evidence>
<evidence type="ECO:0000256" key="4">
    <source>
        <dbReference type="ARBA" id="ARBA00022692"/>
    </source>
</evidence>
<feature type="transmembrane region" description="Helical" evidence="10">
    <location>
        <begin position="49"/>
        <end position="68"/>
    </location>
</feature>
<dbReference type="GO" id="GO:0005549">
    <property type="term" value="F:odorant binding"/>
    <property type="evidence" value="ECO:0007669"/>
    <property type="project" value="InterPro"/>
</dbReference>
<dbReference type="PANTHER" id="PTHR21137">
    <property type="entry name" value="ODORANT RECEPTOR"/>
    <property type="match status" value="1"/>
</dbReference>
<name>A0A8N1S5R2_9HYME</name>
<proteinExistence type="predicted"/>
<keyword evidence="4 10" id="KW-0812">Transmembrane</keyword>
<keyword evidence="9" id="KW-0807">Transducer</keyword>
<dbReference type="InterPro" id="IPR004117">
    <property type="entry name" value="7tm6_olfct_rcpt"/>
</dbReference>
<dbReference type="GO" id="GO:0007165">
    <property type="term" value="P:signal transduction"/>
    <property type="evidence" value="ECO:0007669"/>
    <property type="project" value="UniProtKB-KW"/>
</dbReference>
<comment type="subcellular location">
    <subcellularLocation>
        <location evidence="1">Cell membrane</location>
        <topology evidence="1">Multi-pass membrane protein</topology>
    </subcellularLocation>
</comment>
<keyword evidence="11" id="KW-1185">Reference proteome</keyword>
<dbReference type="PANTHER" id="PTHR21137:SF35">
    <property type="entry name" value="ODORANT RECEPTOR 19A-RELATED"/>
    <property type="match status" value="1"/>
</dbReference>
<dbReference type="GeneID" id="112552660"/>
<accession>A0A8N1S5R2</accession>
<evidence type="ECO:0000313" key="12">
    <source>
        <dbReference type="RefSeq" id="XP_025074150.1"/>
    </source>
</evidence>
<dbReference type="GO" id="GO:0005886">
    <property type="term" value="C:plasma membrane"/>
    <property type="evidence" value="ECO:0007669"/>
    <property type="project" value="UniProtKB-SubCell"/>
</dbReference>
<gene>
    <name evidence="12" type="primary">LOC112552660</name>
</gene>
<dbReference type="Pfam" id="PF02949">
    <property type="entry name" value="7tm_6"/>
    <property type="match status" value="1"/>
</dbReference>
<evidence type="ECO:0000256" key="5">
    <source>
        <dbReference type="ARBA" id="ARBA00022725"/>
    </source>
</evidence>
<reference evidence="12" key="1">
    <citation type="submission" date="2025-08" db="UniProtKB">
        <authorList>
            <consortium name="RefSeq"/>
        </authorList>
    </citation>
    <scope>IDENTIFICATION</scope>
</reference>
<evidence type="ECO:0000313" key="11">
    <source>
        <dbReference type="Proteomes" id="UP000504615"/>
    </source>
</evidence>
<feature type="transmembrane region" description="Helical" evidence="10">
    <location>
        <begin position="6"/>
        <end position="28"/>
    </location>
</feature>
<dbReference type="OrthoDB" id="7550677at2759"/>
<keyword evidence="7 10" id="KW-0472">Membrane</keyword>
<evidence type="ECO:0000256" key="2">
    <source>
        <dbReference type="ARBA" id="ARBA00022475"/>
    </source>
</evidence>
<keyword evidence="5" id="KW-0552">Olfaction</keyword>
<keyword evidence="3" id="KW-0716">Sensory transduction</keyword>
<keyword evidence="2" id="KW-1003">Cell membrane</keyword>
<evidence type="ECO:0000256" key="6">
    <source>
        <dbReference type="ARBA" id="ARBA00022989"/>
    </source>
</evidence>
<sequence>FLVFISIGATCYLTAPFTIRIIDILLASNVTRPKRLPNPSEYFLDLEKYYYFLLAITYVGYYVCGVIIIATDTIYIALLQHACGILAILSHRLENLPMFNKSSNADYNFIPKWDTNIKDIIQCIQLQIRVERLIQLIESTFAVCLLTDIGFGILFQCSSCVMIVTYTNTEYLMKNCPLLAMQSIRLFFNSWIGQRIIDHSSQIPFAAYNGIWYQMSLEARKMLLFLIMKCRKPYHITMAKLYIISLEGYSMLMRASASYITLMISLNTNDA</sequence>